<dbReference type="InterPro" id="IPR036291">
    <property type="entry name" value="NAD(P)-bd_dom_sf"/>
</dbReference>
<dbReference type="CDD" id="cd05251">
    <property type="entry name" value="NmrA_like_SDR_a"/>
    <property type="match status" value="1"/>
</dbReference>
<dbReference type="PANTHER" id="PTHR42748:SF7">
    <property type="entry name" value="NMRA LIKE REDOX SENSOR 1-RELATED"/>
    <property type="match status" value="1"/>
</dbReference>
<dbReference type="Gene3D" id="3.40.50.720">
    <property type="entry name" value="NAD(P)-binding Rossmann-like Domain"/>
    <property type="match status" value="1"/>
</dbReference>
<dbReference type="OrthoDB" id="319724at2"/>
<dbReference type="PANTHER" id="PTHR42748">
    <property type="entry name" value="NITROGEN METABOLITE REPRESSION PROTEIN NMRA FAMILY MEMBER"/>
    <property type="match status" value="1"/>
</dbReference>
<evidence type="ECO:0000259" key="3">
    <source>
        <dbReference type="Pfam" id="PF05368"/>
    </source>
</evidence>
<evidence type="ECO:0000313" key="4">
    <source>
        <dbReference type="EMBL" id="ARZ66812.1"/>
    </source>
</evidence>
<dbReference type="EMBL" id="CP021744">
    <property type="protein sequence ID" value="ARZ66812.1"/>
    <property type="molecule type" value="Genomic_DNA"/>
</dbReference>
<accession>A0A1Z2KXM2</accession>
<dbReference type="Pfam" id="PF05368">
    <property type="entry name" value="NmrA"/>
    <property type="match status" value="1"/>
</dbReference>
<gene>
    <name evidence="4" type="ORF">SMD11_1149</name>
</gene>
<feature type="domain" description="NmrA-like" evidence="3">
    <location>
        <begin position="12"/>
        <end position="271"/>
    </location>
</feature>
<keyword evidence="2" id="KW-0521">NADP</keyword>
<evidence type="ECO:0000256" key="1">
    <source>
        <dbReference type="ARBA" id="ARBA00006328"/>
    </source>
</evidence>
<dbReference type="RefSeq" id="WP_087925366.1">
    <property type="nucleotide sequence ID" value="NZ_CP021744.1"/>
</dbReference>
<organism evidence="4 5">
    <name type="scientific">Streptomyces albireticuli</name>
    <dbReference type="NCBI Taxonomy" id="1940"/>
    <lineage>
        <taxon>Bacteria</taxon>
        <taxon>Bacillati</taxon>
        <taxon>Actinomycetota</taxon>
        <taxon>Actinomycetes</taxon>
        <taxon>Kitasatosporales</taxon>
        <taxon>Streptomycetaceae</taxon>
        <taxon>Streptomyces</taxon>
    </lineage>
</organism>
<reference evidence="4 5" key="1">
    <citation type="submission" date="2017-06" db="EMBL/GenBank/DDBJ databases">
        <title>Streptomyces albireticuli Genome sequencing and assembly.</title>
        <authorList>
            <person name="Wang Y."/>
            <person name="Du B."/>
            <person name="Ding Y."/>
            <person name="Liu H."/>
            <person name="Hou Q."/>
            <person name="Liu K."/>
            <person name="Yao L."/>
            <person name="Wang C."/>
        </authorList>
    </citation>
    <scope>NUCLEOTIDE SEQUENCE [LARGE SCALE GENOMIC DNA]</scope>
    <source>
        <strain evidence="4 5">MDJK11</strain>
    </source>
</reference>
<evidence type="ECO:0000313" key="5">
    <source>
        <dbReference type="Proteomes" id="UP000195755"/>
    </source>
</evidence>
<dbReference type="InterPro" id="IPR008030">
    <property type="entry name" value="NmrA-like"/>
</dbReference>
<comment type="similarity">
    <text evidence="1">Belongs to the NmrA-type oxidoreductase family.</text>
</comment>
<dbReference type="Proteomes" id="UP000195755">
    <property type="component" value="Chromosome"/>
</dbReference>
<dbReference type="Gene3D" id="3.90.25.10">
    <property type="entry name" value="UDP-galactose 4-epimerase, domain 1"/>
    <property type="match status" value="1"/>
</dbReference>
<name>A0A1Z2KXM2_9ACTN</name>
<sequence>MAVGDRDIDRWVLVLGATGRQGGSAARHLLDRGWAVRALVRDPEHPRARELQAKGVRLVKGSLDDPAAVRAAVAGAYGVFTVFTPTHGNGLDGEERHAALLASAVRDAGVAHLVHSSVGGVENPGGVGWRETKLTVERTMRAAGVPTTFLRAVYYMENFLDLPPVVDASGQLVLSRGLLPETRLQMIASQDIGWFVADAFDDPGHFAGRNVEIAGDELTGPRIAEAFARHTGLPARFESVPIEEIRRQNEWMAKTFVWFNEVGYTADIPALRAAHPGLLTFDAFLRGSGWSPRDPE</sequence>
<evidence type="ECO:0000256" key="2">
    <source>
        <dbReference type="ARBA" id="ARBA00022857"/>
    </source>
</evidence>
<dbReference type="SUPFAM" id="SSF51735">
    <property type="entry name" value="NAD(P)-binding Rossmann-fold domains"/>
    <property type="match status" value="1"/>
</dbReference>
<proteinExistence type="inferred from homology"/>
<protein>
    <recommendedName>
        <fullName evidence="3">NmrA-like domain-containing protein</fullName>
    </recommendedName>
</protein>
<dbReference type="InterPro" id="IPR051164">
    <property type="entry name" value="NmrA-like_oxidored"/>
</dbReference>
<dbReference type="AlphaFoldDB" id="A0A1Z2KXM2"/>
<dbReference type="KEGG" id="salj:SMD11_1149"/>